<feature type="region of interest" description="Disordered" evidence="1">
    <location>
        <begin position="1"/>
        <end position="20"/>
    </location>
</feature>
<dbReference type="AlphaFoldDB" id="A0A5C5RS41"/>
<evidence type="ECO:0000313" key="3">
    <source>
        <dbReference type="Proteomes" id="UP000319375"/>
    </source>
</evidence>
<dbReference type="Proteomes" id="UP000319375">
    <property type="component" value="Unassembled WGS sequence"/>
</dbReference>
<dbReference type="EMBL" id="VIGX01000026">
    <property type="protein sequence ID" value="TWS25574.1"/>
    <property type="molecule type" value="Genomic_DNA"/>
</dbReference>
<evidence type="ECO:0000313" key="2">
    <source>
        <dbReference type="EMBL" id="TWS25574.1"/>
    </source>
</evidence>
<sequence>MKPIQHGTNAGFQQHRRRGVPACDECRAARAAYDTRRRRANGQPAREAGKYTSVPTTALADLYLNASVEAQQRAEQVIREDVLKLAVDRYDKEVA</sequence>
<dbReference type="RefSeq" id="WP_146489248.1">
    <property type="nucleotide sequence ID" value="NZ_VIGX01000026.1"/>
</dbReference>
<organism evidence="2 3">
    <name type="scientific">Tsukamurella conjunctivitidis</name>
    <dbReference type="NCBI Taxonomy" id="2592068"/>
    <lineage>
        <taxon>Bacteria</taxon>
        <taxon>Bacillati</taxon>
        <taxon>Actinomycetota</taxon>
        <taxon>Actinomycetes</taxon>
        <taxon>Mycobacteriales</taxon>
        <taxon>Tsukamurellaceae</taxon>
        <taxon>Tsukamurella</taxon>
    </lineage>
</organism>
<feature type="compositionally biased region" description="Polar residues" evidence="1">
    <location>
        <begin position="1"/>
        <end position="12"/>
    </location>
</feature>
<name>A0A5C5RS41_9ACTN</name>
<reference evidence="2 3" key="1">
    <citation type="submission" date="2019-06" db="EMBL/GenBank/DDBJ databases">
        <title>Tsukamurella conjunctivitidis sp. nov., Tsukamurella assacharolytica sp. nov. and Tsukamurella sputae sp. nov. isolated from patients with conjunctivitis, bacteraemia (lymphoma) and respiratory infection (sputum) in Hong Kong.</title>
        <authorList>
            <person name="Teng J.L.L."/>
            <person name="Lee H.H."/>
            <person name="Fong J.Y.H."/>
            <person name="Fok K.M.N."/>
            <person name="Lau S.K.P."/>
            <person name="Woo P.C.Y."/>
        </authorList>
    </citation>
    <scope>NUCLEOTIDE SEQUENCE [LARGE SCALE GENOMIC DNA]</scope>
    <source>
        <strain evidence="2 3">HKU72</strain>
    </source>
</reference>
<comment type="caution">
    <text evidence="2">The sequence shown here is derived from an EMBL/GenBank/DDBJ whole genome shotgun (WGS) entry which is preliminary data.</text>
</comment>
<gene>
    <name evidence="2" type="ORF">FK530_22915</name>
</gene>
<proteinExistence type="predicted"/>
<evidence type="ECO:0000256" key="1">
    <source>
        <dbReference type="SAM" id="MobiDB-lite"/>
    </source>
</evidence>
<keyword evidence="3" id="KW-1185">Reference proteome</keyword>
<protein>
    <submittedName>
        <fullName evidence="2">Uncharacterized protein</fullName>
    </submittedName>
</protein>
<accession>A0A5C5RS41</accession>